<evidence type="ECO:0000256" key="4">
    <source>
        <dbReference type="ARBA" id="ARBA00022989"/>
    </source>
</evidence>
<dbReference type="Proteomes" id="UP000199437">
    <property type="component" value="Unassembled WGS sequence"/>
</dbReference>
<evidence type="ECO:0000313" key="8">
    <source>
        <dbReference type="Proteomes" id="UP000199437"/>
    </source>
</evidence>
<dbReference type="EMBL" id="FOIR01000001">
    <property type="protein sequence ID" value="SEW00338.1"/>
    <property type="molecule type" value="Genomic_DNA"/>
</dbReference>
<dbReference type="STRING" id="1267423.SAMN05216290_1175"/>
<dbReference type="GO" id="GO:0005436">
    <property type="term" value="F:sodium:phosphate symporter activity"/>
    <property type="evidence" value="ECO:0007669"/>
    <property type="project" value="InterPro"/>
</dbReference>
<proteinExistence type="predicted"/>
<dbReference type="OrthoDB" id="9763003at2"/>
<dbReference type="NCBIfam" id="NF037997">
    <property type="entry name" value="Na_Pi_symport"/>
    <property type="match status" value="2"/>
</dbReference>
<evidence type="ECO:0000313" key="7">
    <source>
        <dbReference type="EMBL" id="SEW00338.1"/>
    </source>
</evidence>
<keyword evidence="8" id="KW-1185">Reference proteome</keyword>
<feature type="transmembrane region" description="Helical" evidence="6">
    <location>
        <begin position="347"/>
        <end position="367"/>
    </location>
</feature>
<keyword evidence="4 6" id="KW-1133">Transmembrane helix</keyword>
<evidence type="ECO:0000256" key="1">
    <source>
        <dbReference type="ARBA" id="ARBA00004651"/>
    </source>
</evidence>
<keyword evidence="5 6" id="KW-0472">Membrane</keyword>
<evidence type="ECO:0000256" key="5">
    <source>
        <dbReference type="ARBA" id="ARBA00023136"/>
    </source>
</evidence>
<dbReference type="AlphaFoldDB" id="A0A1I0NHR1"/>
<dbReference type="GeneID" id="99985907"/>
<dbReference type="PANTHER" id="PTHR10010">
    <property type="entry name" value="SOLUTE CARRIER FAMILY 34 SODIUM PHOSPHATE , MEMBER 2-RELATED"/>
    <property type="match status" value="1"/>
</dbReference>
<evidence type="ECO:0000256" key="2">
    <source>
        <dbReference type="ARBA" id="ARBA00022475"/>
    </source>
</evidence>
<dbReference type="PANTHER" id="PTHR10010:SF46">
    <property type="entry name" value="SODIUM-DEPENDENT PHOSPHATE TRANSPORT PROTEIN 2B"/>
    <property type="match status" value="1"/>
</dbReference>
<dbReference type="GO" id="GO:0044341">
    <property type="term" value="P:sodium-dependent phosphate transport"/>
    <property type="evidence" value="ECO:0007669"/>
    <property type="project" value="InterPro"/>
</dbReference>
<accession>A0A1I0NHR1</accession>
<comment type="subcellular location">
    <subcellularLocation>
        <location evidence="1">Cell membrane</location>
        <topology evidence="1">Multi-pass membrane protein</topology>
    </subcellularLocation>
</comment>
<feature type="transmembrane region" description="Helical" evidence="6">
    <location>
        <begin position="276"/>
        <end position="296"/>
    </location>
</feature>
<sequence length="393" mass="42639">MKLIAGDKDKRTSVAIRVVYISLVLTFFLFCIKFMVLSLGEFAGYFQENILSSSLDPFIGLFIGLLITAIIQSSSTTSTMVVGMVAAGALTLGEAIPVIMGANIGTTLTSTIVAFGFVSDRVAFRKALAAGVIHDFYNILLVVILFPLEYYYGFLSGLCESLQAYLFGSGAFDADAKWDWVFDFGVTEQIAGFINNSIIQLLLSLVLVFLSIKLLTSIIQKTVIGKSKDKLRTYIFDKPGKSFGWGVLITAAIQSSSVSTSLLVPLVATGKVRLNAAFPFIIGANLGTTITALIAASFSSTTAMSIAIAHLLINLSGVFIFMFSAVLRNGMVNFTKRFSFMVSQRRLIGLVYILVTFFLLPFILISFHKQGGSNNEKATEPQEISLLAQEAKK</sequence>
<protein>
    <submittedName>
        <fullName evidence="7">Solute carrier family 34 (Sodium-dependent phosphate cotransporter)</fullName>
    </submittedName>
</protein>
<evidence type="ECO:0000256" key="3">
    <source>
        <dbReference type="ARBA" id="ARBA00022692"/>
    </source>
</evidence>
<feature type="transmembrane region" description="Helical" evidence="6">
    <location>
        <begin position="198"/>
        <end position="223"/>
    </location>
</feature>
<dbReference type="GO" id="GO:0005886">
    <property type="term" value="C:plasma membrane"/>
    <property type="evidence" value="ECO:0007669"/>
    <property type="project" value="UniProtKB-SubCell"/>
</dbReference>
<gene>
    <name evidence="7" type="ORF">SAMN05216290_1175</name>
</gene>
<dbReference type="RefSeq" id="WP_090257579.1">
    <property type="nucleotide sequence ID" value="NZ_FOIR01000001.1"/>
</dbReference>
<keyword evidence="3 6" id="KW-0812">Transmembrane</keyword>
<dbReference type="InterPro" id="IPR003841">
    <property type="entry name" value="Na/Pi_transpt"/>
</dbReference>
<feature type="transmembrane region" description="Helical" evidence="6">
    <location>
        <begin position="308"/>
        <end position="327"/>
    </location>
</feature>
<organism evidence="7 8">
    <name type="scientific">Roseivirga pacifica</name>
    <dbReference type="NCBI Taxonomy" id="1267423"/>
    <lineage>
        <taxon>Bacteria</taxon>
        <taxon>Pseudomonadati</taxon>
        <taxon>Bacteroidota</taxon>
        <taxon>Cytophagia</taxon>
        <taxon>Cytophagales</taxon>
        <taxon>Roseivirgaceae</taxon>
        <taxon>Roseivirga</taxon>
    </lineage>
</organism>
<dbReference type="Pfam" id="PF02690">
    <property type="entry name" value="Na_Pi_cotrans"/>
    <property type="match status" value="2"/>
</dbReference>
<feature type="transmembrane region" description="Helical" evidence="6">
    <location>
        <begin position="95"/>
        <end position="118"/>
    </location>
</feature>
<name>A0A1I0NHR1_9BACT</name>
<feature type="transmembrane region" description="Helical" evidence="6">
    <location>
        <begin position="127"/>
        <end position="148"/>
    </location>
</feature>
<feature type="transmembrane region" description="Helical" evidence="6">
    <location>
        <begin position="243"/>
        <end position="264"/>
    </location>
</feature>
<feature type="transmembrane region" description="Helical" evidence="6">
    <location>
        <begin position="20"/>
        <end position="46"/>
    </location>
</feature>
<reference evidence="8" key="1">
    <citation type="submission" date="2016-10" db="EMBL/GenBank/DDBJ databases">
        <authorList>
            <person name="Varghese N."/>
            <person name="Submissions S."/>
        </authorList>
    </citation>
    <scope>NUCLEOTIDE SEQUENCE [LARGE SCALE GENOMIC DNA]</scope>
    <source>
        <strain evidence="8">CGMCC 1.12402</strain>
    </source>
</reference>
<keyword evidence="2" id="KW-1003">Cell membrane</keyword>
<evidence type="ECO:0000256" key="6">
    <source>
        <dbReference type="SAM" id="Phobius"/>
    </source>
</evidence>
<feature type="transmembrane region" description="Helical" evidence="6">
    <location>
        <begin position="58"/>
        <end position="75"/>
    </location>
</feature>